<evidence type="ECO:0000313" key="4">
    <source>
        <dbReference type="Proteomes" id="UP000532373"/>
    </source>
</evidence>
<feature type="chain" id="PRO_5034500925" description="DUF4431 domain-containing protein" evidence="1">
    <location>
        <begin position="21"/>
        <end position="243"/>
    </location>
</feature>
<organism evidence="3 4">
    <name type="scientific">Aminobacter carboxidus</name>
    <dbReference type="NCBI Taxonomy" id="376165"/>
    <lineage>
        <taxon>Bacteria</taxon>
        <taxon>Pseudomonadati</taxon>
        <taxon>Pseudomonadota</taxon>
        <taxon>Alphaproteobacteria</taxon>
        <taxon>Hyphomicrobiales</taxon>
        <taxon>Phyllobacteriaceae</taxon>
        <taxon>Aminobacter</taxon>
    </lineage>
</organism>
<accession>A0A8E1WI53</accession>
<dbReference type="PROSITE" id="PS51257">
    <property type="entry name" value="PROKAR_LIPOPROTEIN"/>
    <property type="match status" value="1"/>
</dbReference>
<sequence length="243" mass="26041">MIKTILALVFTAAISWPAAAACLDLSKQPTISASGDLTRPMFAGPPNFEDVRKGDAPEPSYILTLDSPFCVTGDDFLEEGQTIDRIQLLDDKGILRKLVGHPIEVKGNDPFGAHTGHHHAPLLMDAVSASLNEVPADASLAQTTVEAFYLYLETGDGASAAMNVIPEKRGKGPFSAVALTKFYGNLKRPLKLLGVTWLSQNRFRAKYAFETQDGKTCKGSSVVTTKQVNGLNLVSSIESESGC</sequence>
<keyword evidence="1" id="KW-0732">Signal</keyword>
<feature type="domain" description="DUF4431" evidence="2">
    <location>
        <begin position="95"/>
        <end position="128"/>
    </location>
</feature>
<dbReference type="Pfam" id="PF14485">
    <property type="entry name" value="DUF4431"/>
    <property type="match status" value="1"/>
</dbReference>
<dbReference type="EMBL" id="JACHGI010000016">
    <property type="protein sequence ID" value="MBB6469440.1"/>
    <property type="molecule type" value="Genomic_DNA"/>
</dbReference>
<evidence type="ECO:0000313" key="3">
    <source>
        <dbReference type="EMBL" id="MBB6469440.1"/>
    </source>
</evidence>
<dbReference type="InterPro" id="IPR027826">
    <property type="entry name" value="DUF4431"/>
</dbReference>
<gene>
    <name evidence="3" type="ORF">HNQ96_005330</name>
</gene>
<dbReference type="RefSeq" id="WP_184772825.1">
    <property type="nucleotide sequence ID" value="NZ_JACHGI010000016.1"/>
</dbReference>
<dbReference type="AlphaFoldDB" id="A0A8E1WI53"/>
<comment type="caution">
    <text evidence="3">The sequence shown here is derived from an EMBL/GenBank/DDBJ whole genome shotgun (WGS) entry which is preliminary data.</text>
</comment>
<dbReference type="Proteomes" id="UP000532373">
    <property type="component" value="Unassembled WGS sequence"/>
</dbReference>
<name>A0A8E1WI53_9HYPH</name>
<feature type="signal peptide" evidence="1">
    <location>
        <begin position="1"/>
        <end position="20"/>
    </location>
</feature>
<protein>
    <recommendedName>
        <fullName evidence="2">DUF4431 domain-containing protein</fullName>
    </recommendedName>
</protein>
<evidence type="ECO:0000259" key="2">
    <source>
        <dbReference type="Pfam" id="PF14485"/>
    </source>
</evidence>
<proteinExistence type="predicted"/>
<reference evidence="3 4" key="1">
    <citation type="submission" date="2020-08" db="EMBL/GenBank/DDBJ databases">
        <title>Genomic Encyclopedia of Type Strains, Phase IV (KMG-IV): sequencing the most valuable type-strain genomes for metagenomic binning, comparative biology and taxonomic classification.</title>
        <authorList>
            <person name="Goeker M."/>
        </authorList>
    </citation>
    <scope>NUCLEOTIDE SEQUENCE [LARGE SCALE GENOMIC DNA]</scope>
    <source>
        <strain evidence="3 4">DSM 17454</strain>
    </source>
</reference>
<evidence type="ECO:0000256" key="1">
    <source>
        <dbReference type="SAM" id="SignalP"/>
    </source>
</evidence>